<feature type="region of interest" description="Disordered" evidence="1">
    <location>
        <begin position="1"/>
        <end position="61"/>
    </location>
</feature>
<comment type="caution">
    <text evidence="2">The sequence shown here is derived from an EMBL/GenBank/DDBJ whole genome shotgun (WGS) entry which is preliminary data.</text>
</comment>
<evidence type="ECO:0000313" key="2">
    <source>
        <dbReference type="EMBL" id="MPC67219.1"/>
    </source>
</evidence>
<dbReference type="AlphaFoldDB" id="A0A5B7HBJ0"/>
<reference evidence="2 3" key="1">
    <citation type="submission" date="2019-05" db="EMBL/GenBank/DDBJ databases">
        <title>Another draft genome of Portunus trituberculatus and its Hox gene families provides insights of decapod evolution.</title>
        <authorList>
            <person name="Jeong J.-H."/>
            <person name="Song I."/>
            <person name="Kim S."/>
            <person name="Choi T."/>
            <person name="Kim D."/>
            <person name="Ryu S."/>
            <person name="Kim W."/>
        </authorList>
    </citation>
    <scope>NUCLEOTIDE SEQUENCE [LARGE SCALE GENOMIC DNA]</scope>
    <source>
        <tissue evidence="2">Muscle</tissue>
    </source>
</reference>
<keyword evidence="3" id="KW-1185">Reference proteome</keyword>
<evidence type="ECO:0000313" key="3">
    <source>
        <dbReference type="Proteomes" id="UP000324222"/>
    </source>
</evidence>
<sequence length="61" mass="6802">MAGQTPITQHRQLSAPRLPRSPRLKPGPRFHPRPPSVWQNGLALTTPRPKTRLKGSSQNIS</sequence>
<name>A0A5B7HBJ0_PORTR</name>
<evidence type="ECO:0000256" key="1">
    <source>
        <dbReference type="SAM" id="MobiDB-lite"/>
    </source>
</evidence>
<protein>
    <submittedName>
        <fullName evidence="2">Uncharacterized protein</fullName>
    </submittedName>
</protein>
<dbReference type="EMBL" id="VSRR010025924">
    <property type="protein sequence ID" value="MPC67219.1"/>
    <property type="molecule type" value="Genomic_DNA"/>
</dbReference>
<dbReference type="Proteomes" id="UP000324222">
    <property type="component" value="Unassembled WGS sequence"/>
</dbReference>
<organism evidence="2 3">
    <name type="scientific">Portunus trituberculatus</name>
    <name type="common">Swimming crab</name>
    <name type="synonym">Neptunus trituberculatus</name>
    <dbReference type="NCBI Taxonomy" id="210409"/>
    <lineage>
        <taxon>Eukaryota</taxon>
        <taxon>Metazoa</taxon>
        <taxon>Ecdysozoa</taxon>
        <taxon>Arthropoda</taxon>
        <taxon>Crustacea</taxon>
        <taxon>Multicrustacea</taxon>
        <taxon>Malacostraca</taxon>
        <taxon>Eumalacostraca</taxon>
        <taxon>Eucarida</taxon>
        <taxon>Decapoda</taxon>
        <taxon>Pleocyemata</taxon>
        <taxon>Brachyura</taxon>
        <taxon>Eubrachyura</taxon>
        <taxon>Portunoidea</taxon>
        <taxon>Portunidae</taxon>
        <taxon>Portuninae</taxon>
        <taxon>Portunus</taxon>
    </lineage>
</organism>
<proteinExistence type="predicted"/>
<gene>
    <name evidence="2" type="ORF">E2C01_061388</name>
</gene>
<feature type="compositionally biased region" description="Basic residues" evidence="1">
    <location>
        <begin position="20"/>
        <end position="32"/>
    </location>
</feature>
<feature type="compositionally biased region" description="Polar residues" evidence="1">
    <location>
        <begin position="1"/>
        <end position="12"/>
    </location>
</feature>
<accession>A0A5B7HBJ0</accession>